<gene>
    <name evidence="2" type="ORF">BKA12_000463</name>
</gene>
<evidence type="ECO:0000313" key="2">
    <source>
        <dbReference type="EMBL" id="MBB5597383.1"/>
    </source>
</evidence>
<proteinExistence type="predicted"/>
<dbReference type="PANTHER" id="PTHR38011">
    <property type="entry name" value="DIHYDROFOLATE REDUCTASE FAMILY PROTEIN (AFU_ORTHOLOGUE AFUA_8G06820)"/>
    <property type="match status" value="1"/>
</dbReference>
<dbReference type="GO" id="GO:0008703">
    <property type="term" value="F:5-amino-6-(5-phosphoribosylamino)uracil reductase activity"/>
    <property type="evidence" value="ECO:0007669"/>
    <property type="project" value="InterPro"/>
</dbReference>
<comment type="caution">
    <text evidence="2">The sequence shown here is derived from an EMBL/GenBank/DDBJ whole genome shotgun (WGS) entry which is preliminary data.</text>
</comment>
<organism evidence="2 3">
    <name type="scientific">Neomicrococcus lactis</name>
    <dbReference type="NCBI Taxonomy" id="732241"/>
    <lineage>
        <taxon>Bacteria</taxon>
        <taxon>Bacillati</taxon>
        <taxon>Actinomycetota</taxon>
        <taxon>Actinomycetes</taxon>
        <taxon>Micrococcales</taxon>
        <taxon>Micrococcaceae</taxon>
        <taxon>Neomicrococcus</taxon>
    </lineage>
</organism>
<accession>A0A7W8Y9E7</accession>
<dbReference type="InterPro" id="IPR002734">
    <property type="entry name" value="RibDG_C"/>
</dbReference>
<dbReference type="EMBL" id="JACHBL010000001">
    <property type="protein sequence ID" value="MBB5597383.1"/>
    <property type="molecule type" value="Genomic_DNA"/>
</dbReference>
<dbReference type="InterPro" id="IPR050765">
    <property type="entry name" value="Riboflavin_Biosynth_HTPR"/>
</dbReference>
<dbReference type="Gene3D" id="3.40.430.10">
    <property type="entry name" value="Dihydrofolate Reductase, subunit A"/>
    <property type="match status" value="1"/>
</dbReference>
<dbReference type="SUPFAM" id="SSF53597">
    <property type="entry name" value="Dihydrofolate reductase-like"/>
    <property type="match status" value="1"/>
</dbReference>
<dbReference type="GO" id="GO:0009231">
    <property type="term" value="P:riboflavin biosynthetic process"/>
    <property type="evidence" value="ECO:0007669"/>
    <property type="project" value="InterPro"/>
</dbReference>
<dbReference type="AlphaFoldDB" id="A0A7W8Y9E7"/>
<evidence type="ECO:0000259" key="1">
    <source>
        <dbReference type="Pfam" id="PF01872"/>
    </source>
</evidence>
<feature type="domain" description="Bacterial bifunctional deaminase-reductase C-terminal" evidence="1">
    <location>
        <begin position="71"/>
        <end position="167"/>
    </location>
</feature>
<dbReference type="Proteomes" id="UP000523863">
    <property type="component" value="Unassembled WGS sequence"/>
</dbReference>
<keyword evidence="3" id="KW-1185">Reference proteome</keyword>
<name>A0A7W8Y9E7_9MICC</name>
<dbReference type="RefSeq" id="WP_183640374.1">
    <property type="nucleotide sequence ID" value="NZ_JACHBL010000001.1"/>
</dbReference>
<protein>
    <submittedName>
        <fullName evidence="2">Dihydrofolate reductase</fullName>
    </submittedName>
</protein>
<dbReference type="InterPro" id="IPR024072">
    <property type="entry name" value="DHFR-like_dom_sf"/>
</dbReference>
<dbReference type="PANTHER" id="PTHR38011:SF11">
    <property type="entry name" value="2,5-DIAMINO-6-RIBOSYLAMINO-4(3H)-PYRIMIDINONE 5'-PHOSPHATE REDUCTASE"/>
    <property type="match status" value="1"/>
</dbReference>
<reference evidence="2 3" key="1">
    <citation type="submission" date="2020-08" db="EMBL/GenBank/DDBJ databases">
        <title>Sequencing the genomes of 1000 actinobacteria strains.</title>
        <authorList>
            <person name="Klenk H.-P."/>
        </authorList>
    </citation>
    <scope>NUCLEOTIDE SEQUENCE [LARGE SCALE GENOMIC DNA]</scope>
    <source>
        <strain evidence="2 3">DSM 23694</strain>
    </source>
</reference>
<dbReference type="Pfam" id="PF01872">
    <property type="entry name" value="RibD_C"/>
    <property type="match status" value="1"/>
</dbReference>
<evidence type="ECO:0000313" key="3">
    <source>
        <dbReference type="Proteomes" id="UP000523863"/>
    </source>
</evidence>
<sequence>MTRFVYFVAMSVDGYIADEADSLRWLEPFDKYDDGSTYESFLDTIGSIVMGADTYTWLLKNAKGEWPYKGIPTWVFAHRELPSFPGADVTFARGDIAEWASELARDAAGKDVWVMGGGALAGQFVDAEKLDELRLFTIPVILGGGRPLFAMRATGSLELTSIKQHDLGVVESIYLVTTTPHA</sequence>